<sequence length="112" mass="12923">MGPDGMHLQVLRELADIIVKPPSTVFEKSWRTGEVPEDWRKTNVMPVFEKDMKEDPGNRKPVSLSFIPGKVMEQLTLDVISKHVEEKKGHQESSAWIHQWEIMLDQSDSLLQ</sequence>
<dbReference type="PANTHER" id="PTHR33395:SF22">
    <property type="entry name" value="REVERSE TRANSCRIPTASE DOMAIN-CONTAINING PROTEIN"/>
    <property type="match status" value="1"/>
</dbReference>
<evidence type="ECO:0008006" key="3">
    <source>
        <dbReference type="Google" id="ProtNLM"/>
    </source>
</evidence>
<name>A0A2I0U5W0_LIMLA</name>
<evidence type="ECO:0000313" key="1">
    <source>
        <dbReference type="EMBL" id="PKU41409.1"/>
    </source>
</evidence>
<protein>
    <recommendedName>
        <fullName evidence="3">Rna-directed dna polymerase from mobile element jockey-like</fullName>
    </recommendedName>
</protein>
<gene>
    <name evidence="1" type="ORF">llap_8292</name>
</gene>
<dbReference type="GO" id="GO:0031012">
    <property type="term" value="C:extracellular matrix"/>
    <property type="evidence" value="ECO:0007669"/>
    <property type="project" value="TreeGrafter"/>
</dbReference>
<proteinExistence type="predicted"/>
<organism evidence="1 2">
    <name type="scientific">Limosa lapponica baueri</name>
    <dbReference type="NCBI Taxonomy" id="1758121"/>
    <lineage>
        <taxon>Eukaryota</taxon>
        <taxon>Metazoa</taxon>
        <taxon>Chordata</taxon>
        <taxon>Craniata</taxon>
        <taxon>Vertebrata</taxon>
        <taxon>Euteleostomi</taxon>
        <taxon>Archelosauria</taxon>
        <taxon>Archosauria</taxon>
        <taxon>Dinosauria</taxon>
        <taxon>Saurischia</taxon>
        <taxon>Theropoda</taxon>
        <taxon>Coelurosauria</taxon>
        <taxon>Aves</taxon>
        <taxon>Neognathae</taxon>
        <taxon>Neoaves</taxon>
        <taxon>Charadriiformes</taxon>
        <taxon>Scolopacidae</taxon>
        <taxon>Limosa</taxon>
    </lineage>
</organism>
<dbReference type="PANTHER" id="PTHR33395">
    <property type="entry name" value="TRANSCRIPTASE, PUTATIVE-RELATED-RELATED"/>
    <property type="match status" value="1"/>
</dbReference>
<dbReference type="AlphaFoldDB" id="A0A2I0U5W0"/>
<dbReference type="GO" id="GO:0061343">
    <property type="term" value="P:cell adhesion involved in heart morphogenesis"/>
    <property type="evidence" value="ECO:0007669"/>
    <property type="project" value="TreeGrafter"/>
</dbReference>
<evidence type="ECO:0000313" key="2">
    <source>
        <dbReference type="Proteomes" id="UP000233556"/>
    </source>
</evidence>
<dbReference type="GO" id="GO:0007508">
    <property type="term" value="P:larval heart development"/>
    <property type="evidence" value="ECO:0007669"/>
    <property type="project" value="TreeGrafter"/>
</dbReference>
<reference evidence="2" key="1">
    <citation type="submission" date="2017-11" db="EMBL/GenBank/DDBJ databases">
        <authorList>
            <person name="Lima N.C."/>
            <person name="Parody-Merino A.M."/>
            <person name="Battley P.F."/>
            <person name="Fidler A.E."/>
            <person name="Prosdocimi F."/>
        </authorList>
    </citation>
    <scope>NUCLEOTIDE SEQUENCE [LARGE SCALE GENOMIC DNA]</scope>
</reference>
<dbReference type="OrthoDB" id="416454at2759"/>
<keyword evidence="2" id="KW-1185">Reference proteome</keyword>
<dbReference type="EMBL" id="KZ506121">
    <property type="protein sequence ID" value="PKU41409.1"/>
    <property type="molecule type" value="Genomic_DNA"/>
</dbReference>
<dbReference type="Proteomes" id="UP000233556">
    <property type="component" value="Unassembled WGS sequence"/>
</dbReference>
<reference evidence="2" key="2">
    <citation type="submission" date="2017-12" db="EMBL/GenBank/DDBJ databases">
        <title>Genome sequence of the Bar-tailed Godwit (Limosa lapponica baueri).</title>
        <authorList>
            <person name="Lima N.C.B."/>
            <person name="Parody-Merino A.M."/>
            <person name="Battley P.F."/>
            <person name="Fidler A.E."/>
            <person name="Prosdocimi F."/>
        </authorList>
    </citation>
    <scope>NUCLEOTIDE SEQUENCE [LARGE SCALE GENOMIC DNA]</scope>
</reference>
<accession>A0A2I0U5W0</accession>